<dbReference type="InterPro" id="IPR010982">
    <property type="entry name" value="Lambda_DNA-bd_dom_sf"/>
</dbReference>
<dbReference type="InterPro" id="IPR001387">
    <property type="entry name" value="Cro/C1-type_HTH"/>
</dbReference>
<keyword evidence="3" id="KW-1185">Reference proteome</keyword>
<dbReference type="EMBL" id="JBEPMB010000001">
    <property type="protein sequence ID" value="MET3612106.1"/>
    <property type="molecule type" value="Genomic_DNA"/>
</dbReference>
<gene>
    <name evidence="2" type="ORF">ABID16_000411</name>
</gene>
<dbReference type="Proteomes" id="UP001549047">
    <property type="component" value="Unassembled WGS sequence"/>
</dbReference>
<dbReference type="CDD" id="cd00093">
    <property type="entry name" value="HTH_XRE"/>
    <property type="match status" value="1"/>
</dbReference>
<dbReference type="PROSITE" id="PS50943">
    <property type="entry name" value="HTH_CROC1"/>
    <property type="match status" value="1"/>
</dbReference>
<comment type="caution">
    <text evidence="2">The sequence shown here is derived from an EMBL/GenBank/DDBJ whole genome shotgun (WGS) entry which is preliminary data.</text>
</comment>
<dbReference type="Gene3D" id="1.10.260.40">
    <property type="entry name" value="lambda repressor-like DNA-binding domains"/>
    <property type="match status" value="1"/>
</dbReference>
<evidence type="ECO:0000313" key="2">
    <source>
        <dbReference type="EMBL" id="MET3612106.1"/>
    </source>
</evidence>
<evidence type="ECO:0000259" key="1">
    <source>
        <dbReference type="PROSITE" id="PS50943"/>
    </source>
</evidence>
<name>A0ABV2IUM2_9HYPH</name>
<accession>A0ABV2IUM2</accession>
<proteinExistence type="predicted"/>
<dbReference type="SUPFAM" id="SSF47413">
    <property type="entry name" value="lambda repressor-like DNA-binding domains"/>
    <property type="match status" value="1"/>
</dbReference>
<feature type="domain" description="HTH cro/C1-type" evidence="1">
    <location>
        <begin position="38"/>
        <end position="91"/>
    </location>
</feature>
<sequence>MTRAGSRILQGAREALAFASGEADVEGYNVHIPAEVDVKAIRRKLGLSQQAFAARFGFSVGRIRDWEQNRSNMDAPSRILLTIIDKEPEAVERALSAA</sequence>
<dbReference type="RefSeq" id="WP_354554692.1">
    <property type="nucleotide sequence ID" value="NZ_JBEPMB010000001.1"/>
</dbReference>
<evidence type="ECO:0000313" key="3">
    <source>
        <dbReference type="Proteomes" id="UP001549047"/>
    </source>
</evidence>
<organism evidence="2 3">
    <name type="scientific">Rhizobium aquaticum</name>
    <dbReference type="NCBI Taxonomy" id="1549636"/>
    <lineage>
        <taxon>Bacteria</taxon>
        <taxon>Pseudomonadati</taxon>
        <taxon>Pseudomonadota</taxon>
        <taxon>Alphaproteobacteria</taxon>
        <taxon>Hyphomicrobiales</taxon>
        <taxon>Rhizobiaceae</taxon>
        <taxon>Rhizobium/Agrobacterium group</taxon>
        <taxon>Rhizobium</taxon>
    </lineage>
</organism>
<dbReference type="Pfam" id="PF01381">
    <property type="entry name" value="HTH_3"/>
    <property type="match status" value="1"/>
</dbReference>
<protein>
    <submittedName>
        <fullName evidence="2">Transcriptional regulator</fullName>
    </submittedName>
</protein>
<reference evidence="2 3" key="1">
    <citation type="submission" date="2024-06" db="EMBL/GenBank/DDBJ databases">
        <title>Genomic Encyclopedia of Type Strains, Phase IV (KMG-IV): sequencing the most valuable type-strain genomes for metagenomic binning, comparative biology and taxonomic classification.</title>
        <authorList>
            <person name="Goeker M."/>
        </authorList>
    </citation>
    <scope>NUCLEOTIDE SEQUENCE [LARGE SCALE GENOMIC DNA]</scope>
    <source>
        <strain evidence="2 3">DSM 29780</strain>
    </source>
</reference>